<evidence type="ECO:0000313" key="2">
    <source>
        <dbReference type="Proteomes" id="UP000605992"/>
    </source>
</evidence>
<comment type="caution">
    <text evidence="1">The sequence shown here is derived from an EMBL/GenBank/DDBJ whole genome shotgun (WGS) entry which is preliminary data.</text>
</comment>
<organism evidence="1 2">
    <name type="scientific">Planotetraspora thailandica</name>
    <dbReference type="NCBI Taxonomy" id="487172"/>
    <lineage>
        <taxon>Bacteria</taxon>
        <taxon>Bacillati</taxon>
        <taxon>Actinomycetota</taxon>
        <taxon>Actinomycetes</taxon>
        <taxon>Streptosporangiales</taxon>
        <taxon>Streptosporangiaceae</taxon>
        <taxon>Planotetraspora</taxon>
    </lineage>
</organism>
<reference evidence="1" key="1">
    <citation type="submission" date="2021-01" db="EMBL/GenBank/DDBJ databases">
        <title>Whole genome shotgun sequence of Planotetraspora thailandica NBRC 104271.</title>
        <authorList>
            <person name="Komaki H."/>
            <person name="Tamura T."/>
        </authorList>
    </citation>
    <scope>NUCLEOTIDE SEQUENCE</scope>
    <source>
        <strain evidence="1">NBRC 104271</strain>
    </source>
</reference>
<sequence>MFRFIVDLAAADSNIAQAVRPAFGRVEGLLAGPDDERRTWFPRFVAGDVFGNAG</sequence>
<dbReference type="Proteomes" id="UP000605992">
    <property type="component" value="Unassembled WGS sequence"/>
</dbReference>
<dbReference type="EMBL" id="BOOR01000012">
    <property type="protein sequence ID" value="GII54023.1"/>
    <property type="molecule type" value="Genomic_DNA"/>
</dbReference>
<gene>
    <name evidence="1" type="ORF">Pth03_24120</name>
</gene>
<dbReference type="AlphaFoldDB" id="A0A8J3UZI7"/>
<name>A0A8J3UZI7_9ACTN</name>
<keyword evidence="2" id="KW-1185">Reference proteome</keyword>
<dbReference type="RefSeq" id="WP_203944239.1">
    <property type="nucleotide sequence ID" value="NZ_BOOR01000012.1"/>
</dbReference>
<proteinExistence type="predicted"/>
<evidence type="ECO:0000313" key="1">
    <source>
        <dbReference type="EMBL" id="GII54023.1"/>
    </source>
</evidence>
<protein>
    <submittedName>
        <fullName evidence="1">Uncharacterized protein</fullName>
    </submittedName>
</protein>
<accession>A0A8J3UZI7</accession>